<keyword evidence="3" id="KW-1185">Reference proteome</keyword>
<name>A0A6A5ZRW0_9PLEO</name>
<dbReference type="Proteomes" id="UP000799770">
    <property type="component" value="Unassembled WGS sequence"/>
</dbReference>
<proteinExistence type="predicted"/>
<gene>
    <name evidence="2" type="ORF">BDV96DRAFT_640988</name>
</gene>
<protein>
    <submittedName>
        <fullName evidence="2">Uncharacterized protein</fullName>
    </submittedName>
</protein>
<feature type="region of interest" description="Disordered" evidence="1">
    <location>
        <begin position="1"/>
        <end position="20"/>
    </location>
</feature>
<feature type="region of interest" description="Disordered" evidence="1">
    <location>
        <begin position="231"/>
        <end position="294"/>
    </location>
</feature>
<evidence type="ECO:0000256" key="1">
    <source>
        <dbReference type="SAM" id="MobiDB-lite"/>
    </source>
</evidence>
<accession>A0A6A5ZRW0</accession>
<dbReference type="AlphaFoldDB" id="A0A6A5ZRW0"/>
<dbReference type="EMBL" id="ML977312">
    <property type="protein sequence ID" value="KAF2121603.1"/>
    <property type="molecule type" value="Genomic_DNA"/>
</dbReference>
<feature type="compositionally biased region" description="Basic and acidic residues" evidence="1">
    <location>
        <begin position="256"/>
        <end position="278"/>
    </location>
</feature>
<sequence>MGLTIFKSERNPAPVTMGSPSYRSLVGFPSTSSRIPVPRRRYTPVKNSNTSNAIVALDEPTTKAGQAAYPLEQYQEELKARKKKWTLIDSPNPTNNRARELSDDAWKAIGKKIWKDYCESTSDHLERQFATPPTTPKSAHIGTDDYQAEREPSLERIWQVSTWMSKATNWKMMQFLSSLGEDTNRWEGRKNGEIAQYCHDLQVKYRENLEAERQRGVEAVTMRAVAVDDGAAGSYKRKCRNQDKENGDEAEDEIEDRLAKRSKKTDTNQRETIERPEQDLGDQATSLGLSEKSA</sequence>
<feature type="region of interest" description="Disordered" evidence="1">
    <location>
        <begin position="128"/>
        <end position="148"/>
    </location>
</feature>
<reference evidence="2" key="1">
    <citation type="journal article" date="2020" name="Stud. Mycol.">
        <title>101 Dothideomycetes genomes: a test case for predicting lifestyles and emergence of pathogens.</title>
        <authorList>
            <person name="Haridas S."/>
            <person name="Albert R."/>
            <person name="Binder M."/>
            <person name="Bloem J."/>
            <person name="Labutti K."/>
            <person name="Salamov A."/>
            <person name="Andreopoulos B."/>
            <person name="Baker S."/>
            <person name="Barry K."/>
            <person name="Bills G."/>
            <person name="Bluhm B."/>
            <person name="Cannon C."/>
            <person name="Castanera R."/>
            <person name="Culley D."/>
            <person name="Daum C."/>
            <person name="Ezra D."/>
            <person name="Gonzalez J."/>
            <person name="Henrissat B."/>
            <person name="Kuo A."/>
            <person name="Liang C."/>
            <person name="Lipzen A."/>
            <person name="Lutzoni F."/>
            <person name="Magnuson J."/>
            <person name="Mondo S."/>
            <person name="Nolan M."/>
            <person name="Ohm R."/>
            <person name="Pangilinan J."/>
            <person name="Park H.-J."/>
            <person name="Ramirez L."/>
            <person name="Alfaro M."/>
            <person name="Sun H."/>
            <person name="Tritt A."/>
            <person name="Yoshinaga Y."/>
            <person name="Zwiers L.-H."/>
            <person name="Turgeon B."/>
            <person name="Goodwin S."/>
            <person name="Spatafora J."/>
            <person name="Crous P."/>
            <person name="Grigoriev I."/>
        </authorList>
    </citation>
    <scope>NUCLEOTIDE SEQUENCE</scope>
    <source>
        <strain evidence="2">CBS 627.86</strain>
    </source>
</reference>
<organism evidence="2 3">
    <name type="scientific">Lophiotrema nucula</name>
    <dbReference type="NCBI Taxonomy" id="690887"/>
    <lineage>
        <taxon>Eukaryota</taxon>
        <taxon>Fungi</taxon>
        <taxon>Dikarya</taxon>
        <taxon>Ascomycota</taxon>
        <taxon>Pezizomycotina</taxon>
        <taxon>Dothideomycetes</taxon>
        <taxon>Pleosporomycetidae</taxon>
        <taxon>Pleosporales</taxon>
        <taxon>Lophiotremataceae</taxon>
        <taxon>Lophiotrema</taxon>
    </lineage>
</organism>
<evidence type="ECO:0000313" key="2">
    <source>
        <dbReference type="EMBL" id="KAF2121603.1"/>
    </source>
</evidence>
<evidence type="ECO:0000313" key="3">
    <source>
        <dbReference type="Proteomes" id="UP000799770"/>
    </source>
</evidence>